<evidence type="ECO:0000256" key="1">
    <source>
        <dbReference type="SAM" id="Phobius"/>
    </source>
</evidence>
<keyword evidence="1" id="KW-1133">Transmembrane helix</keyword>
<organism evidence="2 3">
    <name type="scientific">Thlaspi arvense</name>
    <name type="common">Field penny-cress</name>
    <dbReference type="NCBI Taxonomy" id="13288"/>
    <lineage>
        <taxon>Eukaryota</taxon>
        <taxon>Viridiplantae</taxon>
        <taxon>Streptophyta</taxon>
        <taxon>Embryophyta</taxon>
        <taxon>Tracheophyta</taxon>
        <taxon>Spermatophyta</taxon>
        <taxon>Magnoliopsida</taxon>
        <taxon>eudicotyledons</taxon>
        <taxon>Gunneridae</taxon>
        <taxon>Pentapetalae</taxon>
        <taxon>rosids</taxon>
        <taxon>malvids</taxon>
        <taxon>Brassicales</taxon>
        <taxon>Brassicaceae</taxon>
        <taxon>Thlaspideae</taxon>
        <taxon>Thlaspi</taxon>
    </lineage>
</organism>
<keyword evidence="3" id="KW-1185">Reference proteome</keyword>
<gene>
    <name evidence="2" type="ORF">TAV2_LOCUS23057</name>
</gene>
<feature type="transmembrane region" description="Helical" evidence="1">
    <location>
        <begin position="6"/>
        <end position="28"/>
    </location>
</feature>
<dbReference type="EMBL" id="OU466863">
    <property type="protein sequence ID" value="CAH2079056.1"/>
    <property type="molecule type" value="Genomic_DNA"/>
</dbReference>
<keyword evidence="1" id="KW-0472">Membrane</keyword>
<evidence type="ECO:0008006" key="4">
    <source>
        <dbReference type="Google" id="ProtNLM"/>
    </source>
</evidence>
<proteinExistence type="predicted"/>
<dbReference type="Proteomes" id="UP000836841">
    <property type="component" value="Chromosome 7"/>
</dbReference>
<keyword evidence="1" id="KW-0812">Transmembrane</keyword>
<feature type="non-terminal residue" evidence="2">
    <location>
        <position position="1"/>
    </location>
</feature>
<dbReference type="AlphaFoldDB" id="A0AAU9T4E1"/>
<name>A0AAU9T4E1_THLAR</name>
<protein>
    <recommendedName>
        <fullName evidence="4">LINE-like reverse transcriptase</fullName>
    </recommendedName>
</protein>
<reference evidence="2 3" key="1">
    <citation type="submission" date="2022-03" db="EMBL/GenBank/DDBJ databases">
        <authorList>
            <person name="Nunn A."/>
            <person name="Chopra R."/>
            <person name="Nunn A."/>
            <person name="Contreras Garrido A."/>
        </authorList>
    </citation>
    <scope>NUCLEOTIDE SEQUENCE [LARGE SCALE GENOMIC DNA]</scope>
</reference>
<evidence type="ECO:0000313" key="2">
    <source>
        <dbReference type="EMBL" id="CAH2079056.1"/>
    </source>
</evidence>
<evidence type="ECO:0000313" key="3">
    <source>
        <dbReference type="Proteomes" id="UP000836841"/>
    </source>
</evidence>
<accession>A0AAU9T4E1</accession>
<sequence>KIYQIQFLFLLFPASLFNPLITTILFGLKLMQTGKILLDGVELKTCT</sequence>